<gene>
    <name evidence="2" type="ORF">Slati_2213000</name>
</gene>
<reference evidence="2" key="1">
    <citation type="submission" date="2020-06" db="EMBL/GenBank/DDBJ databases">
        <authorList>
            <person name="Li T."/>
            <person name="Hu X."/>
            <person name="Zhang T."/>
            <person name="Song X."/>
            <person name="Zhang H."/>
            <person name="Dai N."/>
            <person name="Sheng W."/>
            <person name="Hou X."/>
            <person name="Wei L."/>
        </authorList>
    </citation>
    <scope>NUCLEOTIDE SEQUENCE</scope>
    <source>
        <strain evidence="2">KEN1</strain>
        <tissue evidence="2">Leaf</tissue>
    </source>
</reference>
<dbReference type="EMBL" id="JACGWN010000007">
    <property type="protein sequence ID" value="KAL0444903.1"/>
    <property type="molecule type" value="Genomic_DNA"/>
</dbReference>
<sequence>MVSDSVISSGGGSSRGGTLAIGAMMVQTAHRGTRMGGGNGVGLAATGFNPLGGVEDSPSPNFATHCCFKECSAAHDSASPSSTTRLARARNSVKLKSCGFGPSTEVSLHERRLQGSKLGRRPPR</sequence>
<accession>A0AAW2WU44</accession>
<reference evidence="2" key="2">
    <citation type="journal article" date="2024" name="Plant">
        <title>Genomic evolution and insights into agronomic trait innovations of Sesamum species.</title>
        <authorList>
            <person name="Miao H."/>
            <person name="Wang L."/>
            <person name="Qu L."/>
            <person name="Liu H."/>
            <person name="Sun Y."/>
            <person name="Le M."/>
            <person name="Wang Q."/>
            <person name="Wei S."/>
            <person name="Zheng Y."/>
            <person name="Lin W."/>
            <person name="Duan Y."/>
            <person name="Cao H."/>
            <person name="Xiong S."/>
            <person name="Wang X."/>
            <person name="Wei L."/>
            <person name="Li C."/>
            <person name="Ma Q."/>
            <person name="Ju M."/>
            <person name="Zhao R."/>
            <person name="Li G."/>
            <person name="Mu C."/>
            <person name="Tian Q."/>
            <person name="Mei H."/>
            <person name="Zhang T."/>
            <person name="Gao T."/>
            <person name="Zhang H."/>
        </authorList>
    </citation>
    <scope>NUCLEOTIDE SEQUENCE</scope>
    <source>
        <strain evidence="2">KEN1</strain>
    </source>
</reference>
<dbReference type="AlphaFoldDB" id="A0AAW2WU44"/>
<feature type="region of interest" description="Disordered" evidence="1">
    <location>
        <begin position="100"/>
        <end position="124"/>
    </location>
</feature>
<comment type="caution">
    <text evidence="2">The sequence shown here is derived from an EMBL/GenBank/DDBJ whole genome shotgun (WGS) entry which is preliminary data.</text>
</comment>
<organism evidence="2">
    <name type="scientific">Sesamum latifolium</name>
    <dbReference type="NCBI Taxonomy" id="2727402"/>
    <lineage>
        <taxon>Eukaryota</taxon>
        <taxon>Viridiplantae</taxon>
        <taxon>Streptophyta</taxon>
        <taxon>Embryophyta</taxon>
        <taxon>Tracheophyta</taxon>
        <taxon>Spermatophyta</taxon>
        <taxon>Magnoliopsida</taxon>
        <taxon>eudicotyledons</taxon>
        <taxon>Gunneridae</taxon>
        <taxon>Pentapetalae</taxon>
        <taxon>asterids</taxon>
        <taxon>lamiids</taxon>
        <taxon>Lamiales</taxon>
        <taxon>Pedaliaceae</taxon>
        <taxon>Sesamum</taxon>
    </lineage>
</organism>
<evidence type="ECO:0000313" key="2">
    <source>
        <dbReference type="EMBL" id="KAL0444903.1"/>
    </source>
</evidence>
<name>A0AAW2WU44_9LAMI</name>
<evidence type="ECO:0000256" key="1">
    <source>
        <dbReference type="SAM" id="MobiDB-lite"/>
    </source>
</evidence>
<proteinExistence type="predicted"/>
<protein>
    <submittedName>
        <fullName evidence="2">Uncharacterized protein</fullName>
    </submittedName>
</protein>